<comment type="caution">
    <text evidence="2">The sequence shown here is derived from an EMBL/GenBank/DDBJ whole genome shotgun (WGS) entry which is preliminary data.</text>
</comment>
<organism evidence="2 3">
    <name type="scientific">Saguinus oedipus</name>
    <name type="common">Cotton-top tamarin</name>
    <name type="synonym">Oedipomidas oedipus</name>
    <dbReference type="NCBI Taxonomy" id="9490"/>
    <lineage>
        <taxon>Eukaryota</taxon>
        <taxon>Metazoa</taxon>
        <taxon>Chordata</taxon>
        <taxon>Craniata</taxon>
        <taxon>Vertebrata</taxon>
        <taxon>Euteleostomi</taxon>
        <taxon>Mammalia</taxon>
        <taxon>Eutheria</taxon>
        <taxon>Euarchontoglires</taxon>
        <taxon>Primates</taxon>
        <taxon>Haplorrhini</taxon>
        <taxon>Platyrrhini</taxon>
        <taxon>Cebidae</taxon>
        <taxon>Callitrichinae</taxon>
        <taxon>Saguinus</taxon>
    </lineage>
</organism>
<reference evidence="2 3" key="1">
    <citation type="submission" date="2023-05" db="EMBL/GenBank/DDBJ databases">
        <title>B98-5 Cell Line De Novo Hybrid Assembly: An Optical Mapping Approach.</title>
        <authorList>
            <person name="Kananen K."/>
            <person name="Auerbach J.A."/>
            <person name="Kautto E."/>
            <person name="Blachly J.S."/>
        </authorList>
    </citation>
    <scope>NUCLEOTIDE SEQUENCE [LARGE SCALE GENOMIC DNA]</scope>
    <source>
        <strain evidence="2">B95-8</strain>
        <tissue evidence="2">Cell line</tissue>
    </source>
</reference>
<proteinExistence type="predicted"/>
<dbReference type="Proteomes" id="UP001266305">
    <property type="component" value="Unassembled WGS sequence"/>
</dbReference>
<protein>
    <submittedName>
        <fullName evidence="2">Uncharacterized protein</fullName>
    </submittedName>
</protein>
<evidence type="ECO:0000313" key="3">
    <source>
        <dbReference type="Proteomes" id="UP001266305"/>
    </source>
</evidence>
<gene>
    <name evidence="2" type="ORF">P7K49_005956</name>
</gene>
<feature type="region of interest" description="Disordered" evidence="1">
    <location>
        <begin position="1"/>
        <end position="21"/>
    </location>
</feature>
<dbReference type="EMBL" id="JASSZA010000003">
    <property type="protein sequence ID" value="KAK2115330.1"/>
    <property type="molecule type" value="Genomic_DNA"/>
</dbReference>
<evidence type="ECO:0000313" key="2">
    <source>
        <dbReference type="EMBL" id="KAK2115330.1"/>
    </source>
</evidence>
<name>A0ABQ9W1K2_SAGOE</name>
<sequence>MRDSRATARTCSSERVGHAQEGSHAFCLQLRLTHGRFMEAASRSLDRQGGGALWVEDFGGRGVTGAARTLRSPQGPQNCGSRRAFIFPGKAFGSPGETETQGGQPLSAGTLGP</sequence>
<accession>A0ABQ9W1K2</accession>
<feature type="region of interest" description="Disordered" evidence="1">
    <location>
        <begin position="88"/>
        <end position="113"/>
    </location>
</feature>
<evidence type="ECO:0000256" key="1">
    <source>
        <dbReference type="SAM" id="MobiDB-lite"/>
    </source>
</evidence>
<keyword evidence="3" id="KW-1185">Reference proteome</keyword>